<protein>
    <submittedName>
        <fullName evidence="3">YHS domain-containing protein</fullName>
    </submittedName>
</protein>
<dbReference type="InterPro" id="IPR007029">
    <property type="entry name" value="YHS_dom"/>
</dbReference>
<dbReference type="AlphaFoldDB" id="A0A8J6IX79"/>
<sequence length="159" mass="17531">MKLSNLVKSLGLASALVFSSLSFAADIGINANANDVAIHGYDPVSYFTMQKPTMGKSMYSATYKGAIYQFSSEENRDRFRANPAAYAPQFGGFCAMGVALNKKFDVDPTAWYIKGDKLYLNLNKAVQQKWMEDVPGNLKTAYRNWNGIEAVSADELADE</sequence>
<dbReference type="Proteomes" id="UP000601768">
    <property type="component" value="Unassembled WGS sequence"/>
</dbReference>
<reference evidence="3" key="1">
    <citation type="journal article" date="2018" name="Int. J. Syst. Evol. Microbiol.">
        <title>Neptunicella marina gen. nov., sp. nov., isolated from surface seawater.</title>
        <authorList>
            <person name="Liu X."/>
            <person name="Lai Q."/>
            <person name="Du Y."/>
            <person name="Zhang X."/>
            <person name="Liu Z."/>
            <person name="Sun F."/>
            <person name="Shao Z."/>
        </authorList>
    </citation>
    <scope>NUCLEOTIDE SEQUENCE</scope>
    <source>
        <strain evidence="3">S27-2</strain>
    </source>
</reference>
<name>A0A8J6IX79_9ALTE</name>
<dbReference type="Pfam" id="PF04945">
    <property type="entry name" value="YHS"/>
    <property type="match status" value="1"/>
</dbReference>
<gene>
    <name evidence="3" type="ORF">H8B19_15015</name>
</gene>
<evidence type="ECO:0000313" key="3">
    <source>
        <dbReference type="EMBL" id="MBC3767190.1"/>
    </source>
</evidence>
<dbReference type="EMBL" id="JACNEP010000014">
    <property type="protein sequence ID" value="MBC3767190.1"/>
    <property type="molecule type" value="Genomic_DNA"/>
</dbReference>
<evidence type="ECO:0000313" key="4">
    <source>
        <dbReference type="Proteomes" id="UP000601768"/>
    </source>
</evidence>
<feature type="domain" description="YHS" evidence="2">
    <location>
        <begin position="46"/>
        <end position="89"/>
    </location>
</feature>
<accession>A0A8J6IX79</accession>
<proteinExistence type="predicted"/>
<dbReference type="NCBIfam" id="NF041384">
    <property type="entry name" value="YHS_seleno_dom"/>
    <property type="match status" value="1"/>
</dbReference>
<feature type="chain" id="PRO_5035235396" evidence="1">
    <location>
        <begin position="25"/>
        <end position="159"/>
    </location>
</feature>
<keyword evidence="1" id="KW-0732">Signal</keyword>
<comment type="caution">
    <text evidence="3">The sequence shown here is derived from an EMBL/GenBank/DDBJ whole genome shotgun (WGS) entry which is preliminary data.</text>
</comment>
<feature type="signal peptide" evidence="1">
    <location>
        <begin position="1"/>
        <end position="24"/>
    </location>
</feature>
<reference evidence="3" key="2">
    <citation type="submission" date="2020-08" db="EMBL/GenBank/DDBJ databases">
        <authorList>
            <person name="Lai Q."/>
        </authorList>
    </citation>
    <scope>NUCLEOTIDE SEQUENCE</scope>
    <source>
        <strain evidence="3">S27-2</strain>
    </source>
</reference>
<keyword evidence="4" id="KW-1185">Reference proteome</keyword>
<dbReference type="RefSeq" id="WP_186507707.1">
    <property type="nucleotide sequence ID" value="NZ_JACNEP010000014.1"/>
</dbReference>
<organism evidence="3 4">
    <name type="scientific">Neptunicella marina</name>
    <dbReference type="NCBI Taxonomy" id="2125989"/>
    <lineage>
        <taxon>Bacteria</taxon>
        <taxon>Pseudomonadati</taxon>
        <taxon>Pseudomonadota</taxon>
        <taxon>Gammaproteobacteria</taxon>
        <taxon>Alteromonadales</taxon>
        <taxon>Alteromonadaceae</taxon>
        <taxon>Neptunicella</taxon>
    </lineage>
</organism>
<evidence type="ECO:0000256" key="1">
    <source>
        <dbReference type="SAM" id="SignalP"/>
    </source>
</evidence>
<evidence type="ECO:0000259" key="2">
    <source>
        <dbReference type="Pfam" id="PF04945"/>
    </source>
</evidence>